<evidence type="ECO:0000256" key="1">
    <source>
        <dbReference type="SAM" id="MobiDB-lite"/>
    </source>
</evidence>
<feature type="region of interest" description="Disordered" evidence="1">
    <location>
        <begin position="104"/>
        <end position="131"/>
    </location>
</feature>
<sequence length="193" mass="21525">MRQLTRLLLEDRRGIYSSLLLAERSTLKRDEKVAFQRYFMGFSDFVVPRSLRRIDVEQGCFDLFNAHLCNQFQVPLCSDDLLNANEMVVLCDCASGRAVASSPGWSARDGGDTASRVGRLQGASRGGGRGGWNAGRKVAIGSPEMMADRDSLPLFAAGDMRVTRGSDFILLLAKCEREFGRSFRRDREGKEMM</sequence>
<dbReference type="EMBL" id="BKCP01004727">
    <property type="protein sequence ID" value="GER33252.1"/>
    <property type="molecule type" value="Genomic_DNA"/>
</dbReference>
<dbReference type="AlphaFoldDB" id="A0A5A7PKW4"/>
<evidence type="ECO:0000313" key="2">
    <source>
        <dbReference type="EMBL" id="GER33252.1"/>
    </source>
</evidence>
<protein>
    <submittedName>
        <fullName evidence="2">Uncharacterized protein</fullName>
    </submittedName>
</protein>
<organism evidence="2 3">
    <name type="scientific">Striga asiatica</name>
    <name type="common">Asiatic witchweed</name>
    <name type="synonym">Buchnera asiatica</name>
    <dbReference type="NCBI Taxonomy" id="4170"/>
    <lineage>
        <taxon>Eukaryota</taxon>
        <taxon>Viridiplantae</taxon>
        <taxon>Streptophyta</taxon>
        <taxon>Embryophyta</taxon>
        <taxon>Tracheophyta</taxon>
        <taxon>Spermatophyta</taxon>
        <taxon>Magnoliopsida</taxon>
        <taxon>eudicotyledons</taxon>
        <taxon>Gunneridae</taxon>
        <taxon>Pentapetalae</taxon>
        <taxon>asterids</taxon>
        <taxon>lamiids</taxon>
        <taxon>Lamiales</taxon>
        <taxon>Orobanchaceae</taxon>
        <taxon>Buchnereae</taxon>
        <taxon>Striga</taxon>
    </lineage>
</organism>
<reference evidence="3" key="1">
    <citation type="journal article" date="2019" name="Curr. Biol.">
        <title>Genome Sequence of Striga asiatica Provides Insight into the Evolution of Plant Parasitism.</title>
        <authorList>
            <person name="Yoshida S."/>
            <person name="Kim S."/>
            <person name="Wafula E.K."/>
            <person name="Tanskanen J."/>
            <person name="Kim Y.M."/>
            <person name="Honaas L."/>
            <person name="Yang Z."/>
            <person name="Spallek T."/>
            <person name="Conn C.E."/>
            <person name="Ichihashi Y."/>
            <person name="Cheong K."/>
            <person name="Cui S."/>
            <person name="Der J.P."/>
            <person name="Gundlach H."/>
            <person name="Jiao Y."/>
            <person name="Hori C."/>
            <person name="Ishida J.K."/>
            <person name="Kasahara H."/>
            <person name="Kiba T."/>
            <person name="Kim M.S."/>
            <person name="Koo N."/>
            <person name="Laohavisit A."/>
            <person name="Lee Y.H."/>
            <person name="Lumba S."/>
            <person name="McCourt P."/>
            <person name="Mortimer J.C."/>
            <person name="Mutuku J.M."/>
            <person name="Nomura T."/>
            <person name="Sasaki-Sekimoto Y."/>
            <person name="Seto Y."/>
            <person name="Wang Y."/>
            <person name="Wakatake T."/>
            <person name="Sakakibara H."/>
            <person name="Demura T."/>
            <person name="Yamaguchi S."/>
            <person name="Yoneyama K."/>
            <person name="Manabe R.I."/>
            <person name="Nelson D.C."/>
            <person name="Schulman A.H."/>
            <person name="Timko M.P."/>
            <person name="dePamphilis C.W."/>
            <person name="Choi D."/>
            <person name="Shirasu K."/>
        </authorList>
    </citation>
    <scope>NUCLEOTIDE SEQUENCE [LARGE SCALE GENOMIC DNA]</scope>
    <source>
        <strain evidence="3">cv. UVA1</strain>
    </source>
</reference>
<proteinExistence type="predicted"/>
<accession>A0A5A7PKW4</accession>
<comment type="caution">
    <text evidence="2">The sequence shown here is derived from an EMBL/GenBank/DDBJ whole genome shotgun (WGS) entry which is preliminary data.</text>
</comment>
<dbReference type="Proteomes" id="UP000325081">
    <property type="component" value="Unassembled WGS sequence"/>
</dbReference>
<name>A0A5A7PKW4_STRAF</name>
<gene>
    <name evidence="2" type="ORF">STAS_09376</name>
</gene>
<evidence type="ECO:0000313" key="3">
    <source>
        <dbReference type="Proteomes" id="UP000325081"/>
    </source>
</evidence>
<keyword evidence="3" id="KW-1185">Reference proteome</keyword>